<dbReference type="InterPro" id="IPR030678">
    <property type="entry name" value="Peptide/Ni-bd"/>
</dbReference>
<evidence type="ECO:0000256" key="2">
    <source>
        <dbReference type="ARBA" id="ARBA00022448"/>
    </source>
</evidence>
<dbReference type="Proteomes" id="UP001144471">
    <property type="component" value="Unassembled WGS sequence"/>
</dbReference>
<reference evidence="6" key="1">
    <citation type="submission" date="2022-12" db="EMBL/GenBank/DDBJ databases">
        <title>Reference genome sequencing for broad-spectrum identification of bacterial and archaeal isolates by mass spectrometry.</title>
        <authorList>
            <person name="Sekiguchi Y."/>
            <person name="Tourlousse D.M."/>
        </authorList>
    </citation>
    <scope>NUCLEOTIDE SEQUENCE</scope>
    <source>
        <strain evidence="6">10succ1</strain>
    </source>
</reference>
<dbReference type="GO" id="GO:0015833">
    <property type="term" value="P:peptide transport"/>
    <property type="evidence" value="ECO:0007669"/>
    <property type="project" value="TreeGrafter"/>
</dbReference>
<comment type="similarity">
    <text evidence="1">Belongs to the bacterial solute-binding protein 5 family.</text>
</comment>
<accession>A0A9W6LPD5</accession>
<dbReference type="PANTHER" id="PTHR30290:SF9">
    <property type="entry name" value="OLIGOPEPTIDE-BINDING PROTEIN APPA"/>
    <property type="match status" value="1"/>
</dbReference>
<evidence type="ECO:0000259" key="5">
    <source>
        <dbReference type="Pfam" id="PF00496"/>
    </source>
</evidence>
<dbReference type="Gene3D" id="3.40.190.10">
    <property type="entry name" value="Periplasmic binding protein-like II"/>
    <property type="match status" value="1"/>
</dbReference>
<feature type="chain" id="PRO_5040922539" evidence="4">
    <location>
        <begin position="20"/>
        <end position="585"/>
    </location>
</feature>
<dbReference type="GO" id="GO:1904680">
    <property type="term" value="F:peptide transmembrane transporter activity"/>
    <property type="evidence" value="ECO:0007669"/>
    <property type="project" value="TreeGrafter"/>
</dbReference>
<proteinExistence type="inferred from homology"/>
<dbReference type="GO" id="GO:0043190">
    <property type="term" value="C:ATP-binding cassette (ABC) transporter complex"/>
    <property type="evidence" value="ECO:0007669"/>
    <property type="project" value="InterPro"/>
</dbReference>
<organism evidence="6 7">
    <name type="scientific">Propionigenium maris DSM 9537</name>
    <dbReference type="NCBI Taxonomy" id="1123000"/>
    <lineage>
        <taxon>Bacteria</taxon>
        <taxon>Fusobacteriati</taxon>
        <taxon>Fusobacteriota</taxon>
        <taxon>Fusobacteriia</taxon>
        <taxon>Fusobacteriales</taxon>
        <taxon>Fusobacteriaceae</taxon>
        <taxon>Propionigenium</taxon>
    </lineage>
</organism>
<evidence type="ECO:0000256" key="3">
    <source>
        <dbReference type="ARBA" id="ARBA00022729"/>
    </source>
</evidence>
<dbReference type="AlphaFoldDB" id="A0A9W6LPD5"/>
<evidence type="ECO:0000313" key="7">
    <source>
        <dbReference type="Proteomes" id="UP001144471"/>
    </source>
</evidence>
<feature type="signal peptide" evidence="4">
    <location>
        <begin position="1"/>
        <end position="19"/>
    </location>
</feature>
<comment type="caution">
    <text evidence="6">The sequence shown here is derived from an EMBL/GenBank/DDBJ whole genome shotgun (WGS) entry which is preliminary data.</text>
</comment>
<feature type="domain" description="Solute-binding protein family 5" evidence="5">
    <location>
        <begin position="90"/>
        <end position="478"/>
    </location>
</feature>
<dbReference type="SUPFAM" id="SSF53850">
    <property type="entry name" value="Periplasmic binding protein-like II"/>
    <property type="match status" value="1"/>
</dbReference>
<keyword evidence="2" id="KW-0813">Transport</keyword>
<name>A0A9W6LPD5_9FUSO</name>
<protein>
    <submittedName>
        <fullName evidence="6">Peptide ABC transporter substrate-binding protein</fullName>
    </submittedName>
</protein>
<evidence type="ECO:0000313" key="6">
    <source>
        <dbReference type="EMBL" id="GLI57618.1"/>
    </source>
</evidence>
<dbReference type="InterPro" id="IPR000914">
    <property type="entry name" value="SBP_5_dom"/>
</dbReference>
<dbReference type="CDD" id="cd00995">
    <property type="entry name" value="PBP2_NikA_DppA_OppA_like"/>
    <property type="match status" value="1"/>
</dbReference>
<gene>
    <name evidence="6" type="primary">oppA</name>
    <name evidence="6" type="ORF">PM10SUCC1_31320</name>
</gene>
<evidence type="ECO:0000256" key="1">
    <source>
        <dbReference type="ARBA" id="ARBA00005695"/>
    </source>
</evidence>
<dbReference type="InterPro" id="IPR039424">
    <property type="entry name" value="SBP_5"/>
</dbReference>
<keyword evidence="3 4" id="KW-0732">Signal</keyword>
<dbReference type="PANTHER" id="PTHR30290">
    <property type="entry name" value="PERIPLASMIC BINDING COMPONENT OF ABC TRANSPORTER"/>
    <property type="match status" value="1"/>
</dbReference>
<dbReference type="EMBL" id="BSDY01000021">
    <property type="protein sequence ID" value="GLI57618.1"/>
    <property type="molecule type" value="Genomic_DNA"/>
</dbReference>
<sequence>MKKLFLLVLIALTTLMASCGSKPEVFVMGTSNFNGDFYNGWTNSSYDNNIRRLVWGYGLMAPTNEGNLVISPLVENRTTLKSDPSKDIDDVWVFKLKEGLKFSNGDPLTVKDVKFTYDFYMDKKALQDTGGTSSLDQYIEKVEIDEEANTATFTLKEMVFTIDESAFHTPYIMNSKIISEGAAKDGITIQQWVKANISSPIGYGPYKIEEYVESQFVKLVINENFQGDAHGDKPSIPTLIVQNVPSETEVTQLLTGEVDALTGIIKDTKIDAVKEDESIATNDYYRHGGGQITFHCDYGPVQLPEVRKAFAYEFNRVKFRNLFLGNYGISSNAPYSRNMWMMYDKGESFGTEGAFEKTLKNYDILNNDGSWNKEANLAKAHELLDLAAEKTEGEYAKLTKDADGRYLWDGEVLTLNLAITSSWTDAINLTLTKEVQEEFGIKVNVEVIDWSVMASHLYGNISATERKYHMFTGGTSYALKYNPYANWSSTKILPFGQGASTNSNRYASNEELLDKIRFSNATTDEGVTKYKKYWREWIVSINEDLPQLPLYSNNYYDAYNNKLEDFETNALWQWPYAIVKAKIKK</sequence>
<evidence type="ECO:0000256" key="4">
    <source>
        <dbReference type="SAM" id="SignalP"/>
    </source>
</evidence>
<dbReference type="PROSITE" id="PS51257">
    <property type="entry name" value="PROKAR_LIPOPROTEIN"/>
    <property type="match status" value="1"/>
</dbReference>
<dbReference type="Gene3D" id="3.10.105.10">
    <property type="entry name" value="Dipeptide-binding Protein, Domain 3"/>
    <property type="match status" value="1"/>
</dbReference>
<dbReference type="RefSeq" id="WP_281837297.1">
    <property type="nucleotide sequence ID" value="NZ_BSDY01000021.1"/>
</dbReference>
<keyword evidence="7" id="KW-1185">Reference proteome</keyword>
<dbReference type="GO" id="GO:0042597">
    <property type="term" value="C:periplasmic space"/>
    <property type="evidence" value="ECO:0007669"/>
    <property type="project" value="UniProtKB-ARBA"/>
</dbReference>
<dbReference type="Pfam" id="PF00496">
    <property type="entry name" value="SBP_bac_5"/>
    <property type="match status" value="1"/>
</dbReference>
<dbReference type="PIRSF" id="PIRSF002741">
    <property type="entry name" value="MppA"/>
    <property type="match status" value="1"/>
</dbReference>